<dbReference type="Proteomes" id="UP000829476">
    <property type="component" value="Chromosome"/>
</dbReference>
<evidence type="ECO:0000259" key="2">
    <source>
        <dbReference type="Pfam" id="PF24880"/>
    </source>
</evidence>
<evidence type="ECO:0008006" key="5">
    <source>
        <dbReference type="Google" id="ProtNLM"/>
    </source>
</evidence>
<dbReference type="Pfam" id="PF21832">
    <property type="entry name" value="DUF6892"/>
    <property type="match status" value="1"/>
</dbReference>
<gene>
    <name evidence="3" type="ORF">MQE36_06620</name>
</gene>
<dbReference type="EMBL" id="CP094326">
    <property type="protein sequence ID" value="UNZ00016.1"/>
    <property type="molecule type" value="Genomic_DNA"/>
</dbReference>
<sequence>MIQLELSENSFLINGRDFSFPFSITELQEALGKYDKKTTTKYSIIYTWHNLGIQAYVKEGQTIEGLSLDLVKENYKFSPEHTFNGSFLFNDEEIIGYYKKNKNQRVKLFKGDTSGALVQNGIAVWFSCGIDDKTLIEGLSVKPYKYLEEEKVAGDKYLIKELDEEIIEFEDFGFKISVIQELMYCQDKLQPKFDLYEFVDWYDKRDIDIEEEGYDPIPEVTQYFRDLPIPKRLASDITEINQDGGNDIYLNLVRFAEGWEDYWDIETAKDAEKFPNLKKVTLCYASDNVFEEFEALGIKAEEL</sequence>
<evidence type="ECO:0000313" key="4">
    <source>
        <dbReference type="Proteomes" id="UP000829476"/>
    </source>
</evidence>
<organism evidence="3 4">
    <name type="scientific">Zhouia spongiae</name>
    <dbReference type="NCBI Taxonomy" id="2202721"/>
    <lineage>
        <taxon>Bacteria</taxon>
        <taxon>Pseudomonadati</taxon>
        <taxon>Bacteroidota</taxon>
        <taxon>Flavobacteriia</taxon>
        <taxon>Flavobacteriales</taxon>
        <taxon>Flavobacteriaceae</taxon>
        <taxon>Zhouia</taxon>
    </lineage>
</organism>
<dbReference type="Pfam" id="PF24880">
    <property type="entry name" value="DUF7738"/>
    <property type="match status" value="1"/>
</dbReference>
<proteinExistence type="predicted"/>
<dbReference type="InterPro" id="IPR054187">
    <property type="entry name" value="DUF6892"/>
</dbReference>
<dbReference type="RefSeq" id="WP_242938383.1">
    <property type="nucleotide sequence ID" value="NZ_CP094326.1"/>
</dbReference>
<keyword evidence="4" id="KW-1185">Reference proteome</keyword>
<dbReference type="InterPro" id="IPR056640">
    <property type="entry name" value="DUF7738"/>
</dbReference>
<feature type="domain" description="DUF6892" evidence="1">
    <location>
        <begin position="167"/>
        <end position="299"/>
    </location>
</feature>
<reference evidence="3 4" key="1">
    <citation type="journal article" date="2018" name="Int. J. Syst. Evol. Microbiol.">
        <title>Zhouia spongiae sp. nov., isolated from a marine sponge.</title>
        <authorList>
            <person name="Zhuang L."/>
            <person name="Lin B."/>
            <person name="Qin F."/>
            <person name="Luo L."/>
        </authorList>
    </citation>
    <scope>NUCLEOTIDE SEQUENCE [LARGE SCALE GENOMIC DNA]</scope>
    <source>
        <strain evidence="3 4">HN-Y44</strain>
    </source>
</reference>
<protein>
    <recommendedName>
        <fullName evidence="5">SMI1/KNR4 family protein</fullName>
    </recommendedName>
</protein>
<accession>A0ABY3YQU6</accession>
<evidence type="ECO:0000259" key="1">
    <source>
        <dbReference type="Pfam" id="PF21832"/>
    </source>
</evidence>
<feature type="domain" description="DUF7738" evidence="2">
    <location>
        <begin position="4"/>
        <end position="103"/>
    </location>
</feature>
<evidence type="ECO:0000313" key="3">
    <source>
        <dbReference type="EMBL" id="UNZ00016.1"/>
    </source>
</evidence>
<name>A0ABY3YQU6_9FLAO</name>